<proteinExistence type="predicted"/>
<reference evidence="3" key="1">
    <citation type="journal article" date="2017" name="Genome Biol.">
        <title>Comparative genomics reveals high biological diversity and specific adaptations in the industrially and medically important fungal genus Aspergillus.</title>
        <authorList>
            <person name="de Vries R.P."/>
            <person name="Riley R."/>
            <person name="Wiebenga A."/>
            <person name="Aguilar-Osorio G."/>
            <person name="Amillis S."/>
            <person name="Uchima C.A."/>
            <person name="Anderluh G."/>
            <person name="Asadollahi M."/>
            <person name="Askin M."/>
            <person name="Barry K."/>
            <person name="Battaglia E."/>
            <person name="Bayram O."/>
            <person name="Benocci T."/>
            <person name="Braus-Stromeyer S.A."/>
            <person name="Caldana C."/>
            <person name="Canovas D."/>
            <person name="Cerqueira G.C."/>
            <person name="Chen F."/>
            <person name="Chen W."/>
            <person name="Choi C."/>
            <person name="Clum A."/>
            <person name="Dos Santos R.A."/>
            <person name="Damasio A.R."/>
            <person name="Diallinas G."/>
            <person name="Emri T."/>
            <person name="Fekete E."/>
            <person name="Flipphi M."/>
            <person name="Freyberg S."/>
            <person name="Gallo A."/>
            <person name="Gournas C."/>
            <person name="Habgood R."/>
            <person name="Hainaut M."/>
            <person name="Harispe M.L."/>
            <person name="Henrissat B."/>
            <person name="Hilden K.S."/>
            <person name="Hope R."/>
            <person name="Hossain A."/>
            <person name="Karabika E."/>
            <person name="Karaffa L."/>
            <person name="Karanyi Z."/>
            <person name="Krasevec N."/>
            <person name="Kuo A."/>
            <person name="Kusch H."/>
            <person name="LaButti K."/>
            <person name="Lagendijk E.L."/>
            <person name="Lapidus A."/>
            <person name="Levasseur A."/>
            <person name="Lindquist E."/>
            <person name="Lipzen A."/>
            <person name="Logrieco A.F."/>
            <person name="MacCabe A."/>
            <person name="Maekelae M.R."/>
            <person name="Malavazi I."/>
            <person name="Melin P."/>
            <person name="Meyer V."/>
            <person name="Mielnichuk N."/>
            <person name="Miskei M."/>
            <person name="Molnar A.P."/>
            <person name="Mule G."/>
            <person name="Ngan C.Y."/>
            <person name="Orejas M."/>
            <person name="Orosz E."/>
            <person name="Ouedraogo J.P."/>
            <person name="Overkamp K.M."/>
            <person name="Park H.-S."/>
            <person name="Perrone G."/>
            <person name="Piumi F."/>
            <person name="Punt P.J."/>
            <person name="Ram A.F."/>
            <person name="Ramon A."/>
            <person name="Rauscher S."/>
            <person name="Record E."/>
            <person name="Riano-Pachon D.M."/>
            <person name="Robert V."/>
            <person name="Roehrig J."/>
            <person name="Ruller R."/>
            <person name="Salamov A."/>
            <person name="Salih N.S."/>
            <person name="Samson R.A."/>
            <person name="Sandor E."/>
            <person name="Sanguinetti M."/>
            <person name="Schuetze T."/>
            <person name="Sepcic K."/>
            <person name="Shelest E."/>
            <person name="Sherlock G."/>
            <person name="Sophianopoulou V."/>
            <person name="Squina F.M."/>
            <person name="Sun H."/>
            <person name="Susca A."/>
            <person name="Todd R.B."/>
            <person name="Tsang A."/>
            <person name="Unkles S.E."/>
            <person name="van de Wiele N."/>
            <person name="van Rossen-Uffink D."/>
            <person name="Oliveira J.V."/>
            <person name="Vesth T.C."/>
            <person name="Visser J."/>
            <person name="Yu J.-H."/>
            <person name="Zhou M."/>
            <person name="Andersen M.R."/>
            <person name="Archer D.B."/>
            <person name="Baker S.E."/>
            <person name="Benoit I."/>
            <person name="Brakhage A.A."/>
            <person name="Braus G.H."/>
            <person name="Fischer R."/>
            <person name="Frisvad J.C."/>
            <person name="Goldman G.H."/>
            <person name="Houbraken J."/>
            <person name="Oakley B."/>
            <person name="Pocsi I."/>
            <person name="Scazzocchio C."/>
            <person name="Seiboth B."/>
            <person name="vanKuyk P.A."/>
            <person name="Wortman J."/>
            <person name="Dyer P.S."/>
            <person name="Grigoriev I.V."/>
        </authorList>
    </citation>
    <scope>NUCLEOTIDE SEQUENCE [LARGE SCALE GENOMIC DNA]</scope>
    <source>
        <strain evidence="3">ATCC 16872 / CBS 172.66 / WB 5094</strain>
    </source>
</reference>
<dbReference type="AlphaFoldDB" id="A0A1L9WZG9"/>
<sequence>MPYRLSRILPWLIPLTFLYFRLFLFVFSHVQPEVFPKVHSPHPGMPGQTLSEAYYFETSEILFNAHLEPTPSHQHDWIETCVFKSDMAP</sequence>
<keyword evidence="1" id="KW-1133">Transmembrane helix</keyword>
<name>A0A1L9WZG9_ASPA1</name>
<dbReference type="VEuPathDB" id="FungiDB:ASPACDRAFT_77320"/>
<dbReference type="EMBL" id="KV878974">
    <property type="protein sequence ID" value="OJK01601.1"/>
    <property type="molecule type" value="Genomic_DNA"/>
</dbReference>
<evidence type="ECO:0000313" key="3">
    <source>
        <dbReference type="Proteomes" id="UP000184546"/>
    </source>
</evidence>
<protein>
    <submittedName>
        <fullName evidence="2">Uncharacterized protein</fullName>
    </submittedName>
</protein>
<dbReference type="Proteomes" id="UP000184546">
    <property type="component" value="Unassembled WGS sequence"/>
</dbReference>
<evidence type="ECO:0000313" key="2">
    <source>
        <dbReference type="EMBL" id="OJK01601.1"/>
    </source>
</evidence>
<keyword evidence="3" id="KW-1185">Reference proteome</keyword>
<gene>
    <name evidence="2" type="ORF">ASPACDRAFT_77320</name>
</gene>
<organism evidence="2 3">
    <name type="scientific">Aspergillus aculeatus (strain ATCC 16872 / CBS 172.66 / WB 5094)</name>
    <dbReference type="NCBI Taxonomy" id="690307"/>
    <lineage>
        <taxon>Eukaryota</taxon>
        <taxon>Fungi</taxon>
        <taxon>Dikarya</taxon>
        <taxon>Ascomycota</taxon>
        <taxon>Pezizomycotina</taxon>
        <taxon>Eurotiomycetes</taxon>
        <taxon>Eurotiomycetidae</taxon>
        <taxon>Eurotiales</taxon>
        <taxon>Aspergillaceae</taxon>
        <taxon>Aspergillus</taxon>
        <taxon>Aspergillus subgen. Circumdati</taxon>
    </lineage>
</organism>
<dbReference type="RefSeq" id="XP_020057940.1">
    <property type="nucleotide sequence ID" value="XM_020204936.1"/>
</dbReference>
<dbReference type="GeneID" id="30978750"/>
<accession>A0A1L9WZG9</accession>
<keyword evidence="1" id="KW-0472">Membrane</keyword>
<evidence type="ECO:0000256" key="1">
    <source>
        <dbReference type="SAM" id="Phobius"/>
    </source>
</evidence>
<feature type="transmembrane region" description="Helical" evidence="1">
    <location>
        <begin position="12"/>
        <end position="30"/>
    </location>
</feature>
<keyword evidence="1" id="KW-0812">Transmembrane</keyword>